<feature type="domain" description="Glycosyl transferase family 51" evidence="16">
    <location>
        <begin position="76"/>
        <end position="242"/>
    </location>
</feature>
<dbReference type="Pfam" id="PF00905">
    <property type="entry name" value="Transpeptidase"/>
    <property type="match status" value="1"/>
</dbReference>
<dbReference type="GO" id="GO:0009002">
    <property type="term" value="F:serine-type D-Ala-D-Ala carboxypeptidase activity"/>
    <property type="evidence" value="ECO:0007669"/>
    <property type="project" value="UniProtKB-EC"/>
</dbReference>
<dbReference type="Gene3D" id="1.10.3810.10">
    <property type="entry name" value="Biosynthetic peptidoglycan transglycosylase-like"/>
    <property type="match status" value="1"/>
</dbReference>
<evidence type="ECO:0000256" key="7">
    <source>
        <dbReference type="ARBA" id="ARBA00022801"/>
    </source>
</evidence>
<evidence type="ECO:0000256" key="3">
    <source>
        <dbReference type="ARBA" id="ARBA00022645"/>
    </source>
</evidence>
<evidence type="ECO:0000256" key="9">
    <source>
        <dbReference type="ARBA" id="ARBA00022984"/>
    </source>
</evidence>
<dbReference type="GO" id="GO:0030288">
    <property type="term" value="C:outer membrane-bounded periplasmic space"/>
    <property type="evidence" value="ECO:0007669"/>
    <property type="project" value="TreeGrafter"/>
</dbReference>
<proteinExistence type="predicted"/>
<comment type="catalytic activity">
    <reaction evidence="14">
        <text>[GlcNAc-(1-&gt;4)-Mur2Ac(oyl-L-Ala-gamma-D-Glu-L-Lys-D-Ala-D-Ala)](n)-di-trans,octa-cis-undecaprenyl diphosphate + beta-D-GlcNAc-(1-&gt;4)-Mur2Ac(oyl-L-Ala-gamma-D-Glu-L-Lys-D-Ala-D-Ala)-di-trans,octa-cis-undecaprenyl diphosphate = [GlcNAc-(1-&gt;4)-Mur2Ac(oyl-L-Ala-gamma-D-Glu-L-Lys-D-Ala-D-Ala)](n+1)-di-trans,octa-cis-undecaprenyl diphosphate + di-trans,octa-cis-undecaprenyl diphosphate + H(+)</text>
        <dbReference type="Rhea" id="RHEA:23708"/>
        <dbReference type="Rhea" id="RHEA-COMP:9602"/>
        <dbReference type="Rhea" id="RHEA-COMP:9603"/>
        <dbReference type="ChEBI" id="CHEBI:15378"/>
        <dbReference type="ChEBI" id="CHEBI:58405"/>
        <dbReference type="ChEBI" id="CHEBI:60033"/>
        <dbReference type="ChEBI" id="CHEBI:78435"/>
        <dbReference type="EC" id="2.4.99.28"/>
    </reaction>
</comment>
<dbReference type="Pfam" id="PF17957">
    <property type="entry name" value="Big_7"/>
    <property type="match status" value="1"/>
</dbReference>
<evidence type="ECO:0000256" key="14">
    <source>
        <dbReference type="ARBA" id="ARBA00049902"/>
    </source>
</evidence>
<dbReference type="InterPro" id="IPR036950">
    <property type="entry name" value="PBP_transglycosylase"/>
</dbReference>
<protein>
    <submittedName>
        <fullName evidence="17">Uncharacterized protein</fullName>
    </submittedName>
</protein>
<keyword evidence="8" id="KW-0133">Cell shape</keyword>
<keyword evidence="7" id="KW-0378">Hydrolase</keyword>
<dbReference type="InterPro" id="IPR001264">
    <property type="entry name" value="Glyco_trans_51"/>
</dbReference>
<dbReference type="PANTHER" id="PTHR32282">
    <property type="entry name" value="BINDING PROTEIN TRANSPEPTIDASE, PUTATIVE-RELATED"/>
    <property type="match status" value="1"/>
</dbReference>
<evidence type="ECO:0000256" key="5">
    <source>
        <dbReference type="ARBA" id="ARBA00022676"/>
    </source>
</evidence>
<evidence type="ECO:0000256" key="12">
    <source>
        <dbReference type="ARBA" id="ARBA00023316"/>
    </source>
</evidence>
<keyword evidence="5" id="KW-0328">Glycosyltransferase</keyword>
<comment type="caution">
    <text evidence="17">The sequence shown here is derived from an EMBL/GenBank/DDBJ whole genome shotgun (WGS) entry which is preliminary data.</text>
</comment>
<keyword evidence="4" id="KW-0645">Protease</keyword>
<evidence type="ECO:0000256" key="11">
    <source>
        <dbReference type="ARBA" id="ARBA00023268"/>
    </source>
</evidence>
<gene>
    <name evidence="17" type="ORF">F4Y08_09135</name>
</gene>
<keyword evidence="2" id="KW-1003">Cell membrane</keyword>
<evidence type="ECO:0000256" key="13">
    <source>
        <dbReference type="ARBA" id="ARBA00034000"/>
    </source>
</evidence>
<evidence type="ECO:0000256" key="6">
    <source>
        <dbReference type="ARBA" id="ARBA00022679"/>
    </source>
</evidence>
<dbReference type="InterPro" id="IPR012338">
    <property type="entry name" value="Beta-lactam/transpept-like"/>
</dbReference>
<dbReference type="GO" id="GO:0008955">
    <property type="term" value="F:peptidoglycan glycosyltransferase activity"/>
    <property type="evidence" value="ECO:0007669"/>
    <property type="project" value="UniProtKB-EC"/>
</dbReference>
<dbReference type="GO" id="GO:0005886">
    <property type="term" value="C:plasma membrane"/>
    <property type="evidence" value="ECO:0007669"/>
    <property type="project" value="UniProtKB-SubCell"/>
</dbReference>
<comment type="catalytic activity">
    <reaction evidence="13">
        <text>Preferential cleavage: (Ac)2-L-Lys-D-Ala-|-D-Ala. Also transpeptidation of peptidyl-alanyl moieties that are N-acyl substituents of D-alanine.</text>
        <dbReference type="EC" id="3.4.16.4"/>
    </reaction>
</comment>
<keyword evidence="6" id="KW-0808">Transferase</keyword>
<dbReference type="SUPFAM" id="SSF53955">
    <property type="entry name" value="Lysozyme-like"/>
    <property type="match status" value="1"/>
</dbReference>
<keyword evidence="10" id="KW-0472">Membrane</keyword>
<dbReference type="GO" id="GO:0008658">
    <property type="term" value="F:penicillin binding"/>
    <property type="evidence" value="ECO:0007669"/>
    <property type="project" value="InterPro"/>
</dbReference>
<dbReference type="InterPro" id="IPR013783">
    <property type="entry name" value="Ig-like_fold"/>
</dbReference>
<dbReference type="GO" id="GO:0006508">
    <property type="term" value="P:proteolysis"/>
    <property type="evidence" value="ECO:0007669"/>
    <property type="project" value="UniProtKB-KW"/>
</dbReference>
<dbReference type="EMBL" id="VXPY01000063">
    <property type="protein sequence ID" value="MYD90481.1"/>
    <property type="molecule type" value="Genomic_DNA"/>
</dbReference>
<sequence length="1021" mass="113558">MQTGFWLFMLSAAFAMVLSVAMTGAGLRMYSYYADQLTDIGSLTEWEEEFQSVRIYDRTGEHLLLISLDPRPFSGDRTYVALEDMSPWIWKSAIAMEDRTYWTNPGISLRGITRAFLSNLTGGEVQGGSSITQQLIKNVAIPVEQRAQRSYARKIKELILAMELTRRHSKEQILEWYLNFNFYGNLAYGIEAASHVYFDKSSADLSLAEASMLALIPQYQALNPYFSPERAKERQGITLNGMVDAGYITQAEADDAFAEELVYASGAAERFDLRLAPHFSIYVLEELQRKFNTVAEPFYIWKHGLSVHSTLDLDLHRFAEETSRDTVRRLANTGKNVSNASVVAIEPESGEILVMMGSLDYEDRTIDGQVNVSLADRQPGSSFKPYVYIAGLENGMTAAEMLLDVRTPFELENGSIYVPENFDRQYHGPVSLRTALARSYNIPSIKIMDKVGVGDAIRTSHRLGITGLNRGSQFYGLSLVLGGGEIALLDHTYAYSVLGNRGVMAGQPVPVADQKAGFRTIDPVSILEVSDADGNVLHSMGEPTKATVLSPQIHYIVTDILSDDQSRALAFGYQSDLTLRDRPVAAKTGTTNNIRDAWALGYTPQLAIGVWIGNTDNTPMEELSGLTGAGPIWNAVMNEYHKDKPVRWYELPPGIVRSLVCTPSGLKPTDACQAQRWEMFVEGTEPTRPDNIWQGFEINRQSGELADASTPPENRETRFFQILPLEAHDWVVESGLPQPPTANLPTVRTNTAGTLAITSPGSALYLRQDFPVTGFVSDANVTDWHLELGPADFSTPASVLANGNGRTLNDALAHVHSWDWPDGLYNLALVARYRNGIVDRVAVPLVLDNTRPEVATAAPEPNAIFVEGEDEQVNIHVTAFDEGSIDRVEFWINDELVKTSAVAPFNERWKIEMRDVPSAQLSNSPVQGVKQVTDEETGQILGEVQVVLEETVDWLPDFDSDDSRIKRGRMRRFDNGFGAIYTADGFYLERVALQIKVYDRAGNKTETETQYFYVHHSEPDQ</sequence>
<evidence type="ECO:0000259" key="15">
    <source>
        <dbReference type="Pfam" id="PF00905"/>
    </source>
</evidence>
<evidence type="ECO:0000256" key="2">
    <source>
        <dbReference type="ARBA" id="ARBA00022475"/>
    </source>
</evidence>
<dbReference type="SUPFAM" id="SSF56601">
    <property type="entry name" value="beta-lactamase/transpeptidase-like"/>
    <property type="match status" value="1"/>
</dbReference>
<evidence type="ECO:0000256" key="1">
    <source>
        <dbReference type="ARBA" id="ARBA00004236"/>
    </source>
</evidence>
<evidence type="ECO:0000313" key="17">
    <source>
        <dbReference type="EMBL" id="MYD90481.1"/>
    </source>
</evidence>
<name>A0A6B1DTA6_9CHLR</name>
<comment type="subcellular location">
    <subcellularLocation>
        <location evidence="1">Cell membrane</location>
    </subcellularLocation>
</comment>
<dbReference type="Gene3D" id="2.60.40.10">
    <property type="entry name" value="Immunoglobulins"/>
    <property type="match status" value="1"/>
</dbReference>
<evidence type="ECO:0000256" key="8">
    <source>
        <dbReference type="ARBA" id="ARBA00022960"/>
    </source>
</evidence>
<dbReference type="PANTHER" id="PTHR32282:SF11">
    <property type="entry name" value="PENICILLIN-BINDING PROTEIN 1B"/>
    <property type="match status" value="1"/>
</dbReference>
<dbReference type="Pfam" id="PF00912">
    <property type="entry name" value="Transgly"/>
    <property type="match status" value="1"/>
</dbReference>
<keyword evidence="3" id="KW-0121">Carboxypeptidase</keyword>
<dbReference type="InterPro" id="IPR001460">
    <property type="entry name" value="PCN-bd_Tpept"/>
</dbReference>
<dbReference type="GO" id="GO:0008360">
    <property type="term" value="P:regulation of cell shape"/>
    <property type="evidence" value="ECO:0007669"/>
    <property type="project" value="UniProtKB-KW"/>
</dbReference>
<dbReference type="GO" id="GO:0071555">
    <property type="term" value="P:cell wall organization"/>
    <property type="evidence" value="ECO:0007669"/>
    <property type="project" value="UniProtKB-KW"/>
</dbReference>
<keyword evidence="12" id="KW-0961">Cell wall biogenesis/degradation</keyword>
<evidence type="ECO:0000259" key="16">
    <source>
        <dbReference type="Pfam" id="PF00912"/>
    </source>
</evidence>
<evidence type="ECO:0000256" key="10">
    <source>
        <dbReference type="ARBA" id="ARBA00023136"/>
    </source>
</evidence>
<dbReference type="InterPro" id="IPR023346">
    <property type="entry name" value="Lysozyme-like_dom_sf"/>
</dbReference>
<keyword evidence="11" id="KW-0511">Multifunctional enzyme</keyword>
<evidence type="ECO:0000256" key="4">
    <source>
        <dbReference type="ARBA" id="ARBA00022670"/>
    </source>
</evidence>
<dbReference type="GO" id="GO:0009252">
    <property type="term" value="P:peptidoglycan biosynthetic process"/>
    <property type="evidence" value="ECO:0007669"/>
    <property type="project" value="UniProtKB-KW"/>
</dbReference>
<dbReference type="Gene3D" id="3.40.710.10">
    <property type="entry name" value="DD-peptidase/beta-lactamase superfamily"/>
    <property type="match status" value="1"/>
</dbReference>
<dbReference type="AlphaFoldDB" id="A0A6B1DTA6"/>
<feature type="domain" description="Penicillin-binding protein transpeptidase" evidence="15">
    <location>
        <begin position="341"/>
        <end position="637"/>
    </location>
</feature>
<keyword evidence="9" id="KW-0573">Peptidoglycan synthesis</keyword>
<reference evidence="17" key="1">
    <citation type="submission" date="2019-09" db="EMBL/GenBank/DDBJ databases">
        <title>Characterisation of the sponge microbiome using genome-centric metagenomics.</title>
        <authorList>
            <person name="Engelberts J.P."/>
            <person name="Robbins S.J."/>
            <person name="De Goeij J.M."/>
            <person name="Aranda M."/>
            <person name="Bell S.C."/>
            <person name="Webster N.S."/>
        </authorList>
    </citation>
    <scope>NUCLEOTIDE SEQUENCE</scope>
    <source>
        <strain evidence="17">SB0662_bin_9</strain>
    </source>
</reference>
<dbReference type="InterPro" id="IPR050396">
    <property type="entry name" value="Glycosyltr_51/Transpeptidase"/>
</dbReference>
<accession>A0A6B1DTA6</accession>
<organism evidence="17">
    <name type="scientific">Caldilineaceae bacterium SB0662_bin_9</name>
    <dbReference type="NCBI Taxonomy" id="2605258"/>
    <lineage>
        <taxon>Bacteria</taxon>
        <taxon>Bacillati</taxon>
        <taxon>Chloroflexota</taxon>
        <taxon>Caldilineae</taxon>
        <taxon>Caldilineales</taxon>
        <taxon>Caldilineaceae</taxon>
    </lineage>
</organism>